<dbReference type="Proteomes" id="UP000281112">
    <property type="component" value="Unassembled WGS sequence"/>
</dbReference>
<dbReference type="InterPro" id="IPR036249">
    <property type="entry name" value="Thioredoxin-like_sf"/>
</dbReference>
<organism evidence="2 3">
    <name type="scientific">Vibrio viridaestus</name>
    <dbReference type="NCBI Taxonomy" id="2487322"/>
    <lineage>
        <taxon>Bacteria</taxon>
        <taxon>Pseudomonadati</taxon>
        <taxon>Pseudomonadota</taxon>
        <taxon>Gammaproteobacteria</taxon>
        <taxon>Vibrionales</taxon>
        <taxon>Vibrionaceae</taxon>
        <taxon>Vibrio</taxon>
    </lineage>
</organism>
<comment type="caution">
    <text evidence="2">The sequence shown here is derived from an EMBL/GenBank/DDBJ whole genome shotgun (WGS) entry which is preliminary data.</text>
</comment>
<dbReference type="RefSeq" id="WP_124935786.1">
    <property type="nucleotide sequence ID" value="NZ_RJVQ01000001.1"/>
</dbReference>
<accession>A0A3N9U5X3</accession>
<name>A0A3N9U5X3_9VIBR</name>
<evidence type="ECO:0000313" key="2">
    <source>
        <dbReference type="EMBL" id="RQW65132.1"/>
    </source>
</evidence>
<feature type="domain" description="DSBA-like thioredoxin" evidence="1">
    <location>
        <begin position="6"/>
        <end position="208"/>
    </location>
</feature>
<proteinExistence type="predicted"/>
<dbReference type="Pfam" id="PF01323">
    <property type="entry name" value="DSBA"/>
    <property type="match status" value="1"/>
</dbReference>
<evidence type="ECO:0000313" key="3">
    <source>
        <dbReference type="Proteomes" id="UP000281112"/>
    </source>
</evidence>
<dbReference type="Gene3D" id="3.40.30.10">
    <property type="entry name" value="Glutaredoxin"/>
    <property type="match status" value="1"/>
</dbReference>
<gene>
    <name evidence="2" type="ORF">EES38_03610</name>
</gene>
<dbReference type="OrthoDB" id="9799122at2"/>
<dbReference type="EMBL" id="RJVQ01000001">
    <property type="protein sequence ID" value="RQW65132.1"/>
    <property type="molecule type" value="Genomic_DNA"/>
</dbReference>
<dbReference type="SUPFAM" id="SSF52833">
    <property type="entry name" value="Thioredoxin-like"/>
    <property type="match status" value="1"/>
</dbReference>
<dbReference type="AlphaFoldDB" id="A0A3N9U5X3"/>
<protein>
    <submittedName>
        <fullName evidence="2">DsbA family protein</fullName>
    </submittedName>
</protein>
<dbReference type="PANTHER" id="PTHR13887:SF41">
    <property type="entry name" value="THIOREDOXIN SUPERFAMILY PROTEIN"/>
    <property type="match status" value="1"/>
</dbReference>
<evidence type="ECO:0000259" key="1">
    <source>
        <dbReference type="Pfam" id="PF01323"/>
    </source>
</evidence>
<keyword evidence="3" id="KW-1185">Reference proteome</keyword>
<dbReference type="InterPro" id="IPR001853">
    <property type="entry name" value="DSBA-like_thioredoxin_dom"/>
</dbReference>
<dbReference type="GO" id="GO:0016491">
    <property type="term" value="F:oxidoreductase activity"/>
    <property type="evidence" value="ECO:0007669"/>
    <property type="project" value="InterPro"/>
</dbReference>
<reference evidence="2 3" key="1">
    <citation type="submission" date="2018-11" db="EMBL/GenBank/DDBJ databases">
        <title>Vibrio LJC006 sp. nov., isolated from seawater during the bloom of the enteromorpha.</title>
        <authorList>
            <person name="Liang J."/>
        </authorList>
    </citation>
    <scope>NUCLEOTIDE SEQUENCE [LARGE SCALE GENOMIC DNA]</scope>
    <source>
        <strain evidence="2 3">LJC006</strain>
    </source>
</reference>
<sequence length="218" mass="25221">MKTLRIDIIADIVCPWSEIGYRRLTSAIASLNEKVNIDINWQPYELNPTLPDKGANLYQHTKKQYHLSDTELTSVTNKVKQWAEEVGFDIAFDHNFMLFNSRKAHQLMMWSTLARNTETLRTKLVEAYFSDNLDINNDDVLKSLCRSMNVNDAVVDCIVSDKTWEQAVILTEKQWLDAGINKTPTVILEQNKVISGVRSEEEYQKILQELLPELKHIH</sequence>
<dbReference type="PANTHER" id="PTHR13887">
    <property type="entry name" value="GLUTATHIONE S-TRANSFERASE KAPPA"/>
    <property type="match status" value="1"/>
</dbReference>